<comment type="subcellular location">
    <subcellularLocation>
        <location evidence="1">Cell membrane</location>
        <topology evidence="1">Lipid-anchor</topology>
    </subcellularLocation>
</comment>
<keyword evidence="5 13" id="KW-0732">Signal</keyword>
<dbReference type="Gramene" id="AUR62003758-RA">
    <property type="protein sequence ID" value="AUR62003758-RA:cds"/>
    <property type="gene ID" value="AUR62003758"/>
</dbReference>
<protein>
    <recommendedName>
        <fullName evidence="14">Peptidase A1 domain-containing protein</fullName>
    </recommendedName>
</protein>
<accession>A0A803KXJ9</accession>
<evidence type="ECO:0000256" key="12">
    <source>
        <dbReference type="SAM" id="MobiDB-lite"/>
    </source>
</evidence>
<comment type="similarity">
    <text evidence="2">Belongs to the peptidase A1 family.</text>
</comment>
<feature type="compositionally biased region" description="Polar residues" evidence="12">
    <location>
        <begin position="468"/>
        <end position="477"/>
    </location>
</feature>
<dbReference type="PROSITE" id="PS51767">
    <property type="entry name" value="PEPTIDASE_A1"/>
    <property type="match status" value="1"/>
</dbReference>
<dbReference type="CDD" id="cd05471">
    <property type="entry name" value="pepsin_like"/>
    <property type="match status" value="1"/>
</dbReference>
<dbReference type="Pfam" id="PF14541">
    <property type="entry name" value="TAXi_C"/>
    <property type="match status" value="1"/>
</dbReference>
<dbReference type="Pfam" id="PF14543">
    <property type="entry name" value="TAXi_N"/>
    <property type="match status" value="1"/>
</dbReference>
<dbReference type="GeneID" id="110682176"/>
<keyword evidence="10" id="KW-0449">Lipoprotein</keyword>
<dbReference type="InterPro" id="IPR001461">
    <property type="entry name" value="Aspartic_peptidase_A1"/>
</dbReference>
<feature type="active site" evidence="11">
    <location>
        <position position="114"/>
    </location>
</feature>
<dbReference type="OMA" id="GEFAVFC"/>
<dbReference type="InterPro" id="IPR021109">
    <property type="entry name" value="Peptidase_aspartic_dom_sf"/>
</dbReference>
<name>A0A803KXJ9_CHEQI</name>
<feature type="compositionally biased region" description="Polar residues" evidence="12">
    <location>
        <begin position="446"/>
        <end position="455"/>
    </location>
</feature>
<dbReference type="Gene3D" id="2.40.70.10">
    <property type="entry name" value="Acid Proteases"/>
    <property type="match status" value="2"/>
</dbReference>
<evidence type="ECO:0000256" key="2">
    <source>
        <dbReference type="ARBA" id="ARBA00007447"/>
    </source>
</evidence>
<organism evidence="15 16">
    <name type="scientific">Chenopodium quinoa</name>
    <name type="common">Quinoa</name>
    <dbReference type="NCBI Taxonomy" id="63459"/>
    <lineage>
        <taxon>Eukaryota</taxon>
        <taxon>Viridiplantae</taxon>
        <taxon>Streptophyta</taxon>
        <taxon>Embryophyta</taxon>
        <taxon>Tracheophyta</taxon>
        <taxon>Spermatophyta</taxon>
        <taxon>Magnoliopsida</taxon>
        <taxon>eudicotyledons</taxon>
        <taxon>Gunneridae</taxon>
        <taxon>Pentapetalae</taxon>
        <taxon>Caryophyllales</taxon>
        <taxon>Chenopodiaceae</taxon>
        <taxon>Chenopodioideae</taxon>
        <taxon>Atripliceae</taxon>
        <taxon>Chenopodium</taxon>
    </lineage>
</organism>
<dbReference type="PANTHER" id="PTHR13683">
    <property type="entry name" value="ASPARTYL PROTEASES"/>
    <property type="match status" value="1"/>
</dbReference>
<dbReference type="RefSeq" id="XP_021714132.1">
    <property type="nucleotide sequence ID" value="XM_021858440.1"/>
</dbReference>
<feature type="active site" evidence="11">
    <location>
        <position position="324"/>
    </location>
</feature>
<dbReference type="InterPro" id="IPR034164">
    <property type="entry name" value="Pepsin-like_dom"/>
</dbReference>
<evidence type="ECO:0000256" key="6">
    <source>
        <dbReference type="ARBA" id="ARBA00022750"/>
    </source>
</evidence>
<dbReference type="AlphaFoldDB" id="A0A803KXJ9"/>
<gene>
    <name evidence="15" type="primary">LOC110682176</name>
</gene>
<keyword evidence="8" id="KW-0472">Membrane</keyword>
<keyword evidence="7" id="KW-0378">Hydrolase</keyword>
<dbReference type="GO" id="GO:0004190">
    <property type="term" value="F:aspartic-type endopeptidase activity"/>
    <property type="evidence" value="ECO:0007669"/>
    <property type="project" value="UniProtKB-KW"/>
</dbReference>
<evidence type="ECO:0000256" key="3">
    <source>
        <dbReference type="ARBA" id="ARBA00022475"/>
    </source>
</evidence>
<evidence type="ECO:0000313" key="15">
    <source>
        <dbReference type="EnsemblPlants" id="AUR62003758-RA:cds"/>
    </source>
</evidence>
<feature type="domain" description="Peptidase A1" evidence="14">
    <location>
        <begin position="96"/>
        <end position="441"/>
    </location>
</feature>
<dbReference type="EnsemblPlants" id="AUR62003758-RA">
    <property type="protein sequence ID" value="AUR62003758-RA:cds"/>
    <property type="gene ID" value="AUR62003758"/>
</dbReference>
<dbReference type="InterPro" id="IPR033121">
    <property type="entry name" value="PEPTIDASE_A1"/>
</dbReference>
<dbReference type="SUPFAM" id="SSF50630">
    <property type="entry name" value="Acid proteases"/>
    <property type="match status" value="1"/>
</dbReference>
<dbReference type="InterPro" id="IPR032861">
    <property type="entry name" value="TAXi_N"/>
</dbReference>
<keyword evidence="9" id="KW-0325">Glycoprotein</keyword>
<evidence type="ECO:0000256" key="1">
    <source>
        <dbReference type="ARBA" id="ARBA00004193"/>
    </source>
</evidence>
<dbReference type="PRINTS" id="PR00792">
    <property type="entry name" value="PEPSIN"/>
</dbReference>
<evidence type="ECO:0000256" key="4">
    <source>
        <dbReference type="ARBA" id="ARBA00022670"/>
    </source>
</evidence>
<keyword evidence="3" id="KW-1003">Cell membrane</keyword>
<evidence type="ECO:0000256" key="8">
    <source>
        <dbReference type="ARBA" id="ARBA00023136"/>
    </source>
</evidence>
<dbReference type="Proteomes" id="UP000596660">
    <property type="component" value="Unplaced"/>
</dbReference>
<evidence type="ECO:0000256" key="11">
    <source>
        <dbReference type="PIRSR" id="PIRSR601461-1"/>
    </source>
</evidence>
<dbReference type="GO" id="GO:0005886">
    <property type="term" value="C:plasma membrane"/>
    <property type="evidence" value="ECO:0007669"/>
    <property type="project" value="UniProtKB-SubCell"/>
</dbReference>
<keyword evidence="6" id="KW-0064">Aspartyl protease</keyword>
<evidence type="ECO:0000256" key="10">
    <source>
        <dbReference type="ARBA" id="ARBA00023288"/>
    </source>
</evidence>
<sequence length="535" mass="59254">MAKKLALLLWMLLILIMIRESSTMYTSRLVHRFSDELPGFSGKKLWPEFKSKEYYQRLSIGDFQRQKMKIGHQHQLVFPSQGSQAQSYGNELGWLYYTWIDIGTPNVSFMVALDAGSDLLWVPCDCVQCASLSATHYDSLDKNLNEYNPDSSNSSKLLTCSHRLCAQQENCKSPTQSCPYSVQYFSENTSSSGQLVEDVLHLSSSSNSPSSIKASIIFGCGKKQSGVYLEEGIAPDGLMGLGPGDISVPSLLAKSGLIRNSFSLCFNENFSGRIYFGDQGLNTHQWTPFLPLDGKYSTYVVGVDSVCIGKGTCLKQTSFHAVVDSGFSFTYFPDDVYKKVTQEFDKEVKAARVNYDGSPWDYCYKSSGDDLRNYPSLELMLPSDQSFVVQYPMYTVNGDQGIVGYCLAVGRADGDIAIIGQNFMTGYRMVFDRENMKLGWSHSDCQDLSNQNKTPSMPPTGGKPPNALPSNEQQSIPGAQAVSPAIAGRTSPKASAASAMHPPFSSWMLLSILAISITTFHPQWYFESVIFLHLM</sequence>
<reference evidence="15" key="1">
    <citation type="journal article" date="2017" name="Nature">
        <title>The genome of Chenopodium quinoa.</title>
        <authorList>
            <person name="Jarvis D.E."/>
            <person name="Ho Y.S."/>
            <person name="Lightfoot D.J."/>
            <person name="Schmoeckel S.M."/>
            <person name="Li B."/>
            <person name="Borm T.J.A."/>
            <person name="Ohyanagi H."/>
            <person name="Mineta K."/>
            <person name="Michell C.T."/>
            <person name="Saber N."/>
            <person name="Kharbatia N.M."/>
            <person name="Rupper R.R."/>
            <person name="Sharp A.R."/>
            <person name="Dally N."/>
            <person name="Boughton B.A."/>
            <person name="Woo Y.H."/>
            <person name="Gao G."/>
            <person name="Schijlen E.G.W.M."/>
            <person name="Guo X."/>
            <person name="Momin A.A."/>
            <person name="Negrao S."/>
            <person name="Al-Babili S."/>
            <person name="Gehring C."/>
            <person name="Roessner U."/>
            <person name="Jung C."/>
            <person name="Murphy K."/>
            <person name="Arold S.T."/>
            <person name="Gojobori T."/>
            <person name="van der Linden C.G."/>
            <person name="van Loo E.N."/>
            <person name="Jellen E.N."/>
            <person name="Maughan P.J."/>
            <person name="Tester M."/>
        </authorList>
    </citation>
    <scope>NUCLEOTIDE SEQUENCE [LARGE SCALE GENOMIC DNA]</scope>
    <source>
        <strain evidence="15">cv. PI 614886</strain>
    </source>
</reference>
<evidence type="ECO:0000256" key="13">
    <source>
        <dbReference type="SAM" id="SignalP"/>
    </source>
</evidence>
<feature type="signal peptide" evidence="13">
    <location>
        <begin position="1"/>
        <end position="23"/>
    </location>
</feature>
<dbReference type="KEGG" id="cqi:110682176"/>
<feature type="region of interest" description="Disordered" evidence="12">
    <location>
        <begin position="442"/>
        <end position="479"/>
    </location>
</feature>
<feature type="chain" id="PRO_5030982380" description="Peptidase A1 domain-containing protein" evidence="13">
    <location>
        <begin position="24"/>
        <end position="535"/>
    </location>
</feature>
<evidence type="ECO:0000256" key="9">
    <source>
        <dbReference type="ARBA" id="ARBA00023180"/>
    </source>
</evidence>
<evidence type="ECO:0000259" key="14">
    <source>
        <dbReference type="PROSITE" id="PS51767"/>
    </source>
</evidence>
<dbReference type="GO" id="GO:0006508">
    <property type="term" value="P:proteolysis"/>
    <property type="evidence" value="ECO:0007669"/>
    <property type="project" value="UniProtKB-KW"/>
</dbReference>
<keyword evidence="16" id="KW-1185">Reference proteome</keyword>
<dbReference type="InterPro" id="IPR032799">
    <property type="entry name" value="TAXi_C"/>
</dbReference>
<reference evidence="15" key="2">
    <citation type="submission" date="2021-03" db="UniProtKB">
        <authorList>
            <consortium name="EnsemblPlants"/>
        </authorList>
    </citation>
    <scope>IDENTIFICATION</scope>
</reference>
<keyword evidence="4" id="KW-0645">Protease</keyword>
<evidence type="ECO:0000256" key="5">
    <source>
        <dbReference type="ARBA" id="ARBA00022729"/>
    </source>
</evidence>
<dbReference type="FunFam" id="2.40.70.10:FF:000014">
    <property type="entry name" value="Aspartyl protease family protein 1"/>
    <property type="match status" value="1"/>
</dbReference>
<evidence type="ECO:0000256" key="7">
    <source>
        <dbReference type="ARBA" id="ARBA00022801"/>
    </source>
</evidence>
<proteinExistence type="inferred from homology"/>
<dbReference type="FunFam" id="2.40.70.10:FF:000012">
    <property type="entry name" value="Aspartyl protease family protein 1"/>
    <property type="match status" value="1"/>
</dbReference>
<dbReference type="PANTHER" id="PTHR13683:SF743">
    <property type="entry name" value="ASPARTIC PROTEINASE-LIKE PROTEIN 1"/>
    <property type="match status" value="1"/>
</dbReference>
<evidence type="ECO:0000313" key="16">
    <source>
        <dbReference type="Proteomes" id="UP000596660"/>
    </source>
</evidence>
<dbReference type="OrthoDB" id="2747330at2759"/>